<dbReference type="AlphaFoldDB" id="V6LKE4"/>
<proteinExistence type="predicted"/>
<dbReference type="EMBL" id="AUWU02000004">
    <property type="protein sequence ID" value="KAH0574323.1"/>
    <property type="molecule type" value="Genomic_DNA"/>
</dbReference>
<name>V6LKE4_9EUKA</name>
<sequence length="365" mass="42464">MKQIKQQNFHQFQPIIKVQEQDYLVQPPKSASFRLQKSGRFQTYNDRLRRKLLIENDQQFQRTQHQAKKVESDLFIMKINDIVNARKNLIQPLLAHPIEDMVPIHAPPVQQSGIRQIIDDRIRGGEVAKKKQYRKLKLEILEGERQKLPPTPKDEANSSFQFQGDIQRPEQVINKMYPCNRILSPTALGQDEVVFDYRNEIDLDRFYKNNAVFLGSTGIVVIQTQKEWKSVCSHMDNIRCGTSHQLCSIVHQLFGSETICVYLIKYCDAPCYVEFNKEALQSYLNYLRYMFVIEIQIENSMKLGILILEIMKALNSQAPDVFVSVDVNIQNTQLIVHFIMLIIKFEVLGFQFVGGKWLDQLGQSI</sequence>
<keyword evidence="3" id="KW-1185">Reference proteome</keyword>
<gene>
    <name evidence="1" type="ORF">SS50377_15264</name>
    <name evidence="2" type="ORF">SS50377_24278</name>
</gene>
<dbReference type="VEuPathDB" id="GiardiaDB:SS50377_24278"/>
<dbReference type="EMBL" id="KI546107">
    <property type="protein sequence ID" value="EST44818.1"/>
    <property type="molecule type" value="Genomic_DNA"/>
</dbReference>
<reference evidence="1 2" key="1">
    <citation type="journal article" date="2014" name="PLoS Genet.">
        <title>The Genome of Spironucleus salmonicida Highlights a Fish Pathogen Adapted to Fluctuating Environments.</title>
        <authorList>
            <person name="Xu F."/>
            <person name="Jerlstrom-Hultqvist J."/>
            <person name="Einarsson E."/>
            <person name="Astvaldsson A."/>
            <person name="Svard S.G."/>
            <person name="Andersson J.O."/>
        </authorList>
    </citation>
    <scope>NUCLEOTIDE SEQUENCE</scope>
    <source>
        <strain evidence="2">ATCC 50377</strain>
    </source>
</reference>
<evidence type="ECO:0000313" key="1">
    <source>
        <dbReference type="EMBL" id="EST44818.1"/>
    </source>
</evidence>
<reference evidence="2" key="2">
    <citation type="submission" date="2020-12" db="EMBL/GenBank/DDBJ databases">
        <title>New Spironucleus salmonicida genome in near-complete chromosomes.</title>
        <authorList>
            <person name="Xu F."/>
            <person name="Kurt Z."/>
            <person name="Jimenez-Gonzalez A."/>
            <person name="Astvaldsson A."/>
            <person name="Andersson J.O."/>
            <person name="Svard S.G."/>
        </authorList>
    </citation>
    <scope>NUCLEOTIDE SEQUENCE</scope>
    <source>
        <strain evidence="2">ATCC 50377</strain>
    </source>
</reference>
<evidence type="ECO:0000313" key="3">
    <source>
        <dbReference type="Proteomes" id="UP000018208"/>
    </source>
</evidence>
<dbReference type="Proteomes" id="UP000018208">
    <property type="component" value="Unassembled WGS sequence"/>
</dbReference>
<accession>V6LKE4</accession>
<protein>
    <submittedName>
        <fullName evidence="1">Uncharacterized protein</fullName>
    </submittedName>
</protein>
<organism evidence="1">
    <name type="scientific">Spironucleus salmonicida</name>
    <dbReference type="NCBI Taxonomy" id="348837"/>
    <lineage>
        <taxon>Eukaryota</taxon>
        <taxon>Metamonada</taxon>
        <taxon>Diplomonadida</taxon>
        <taxon>Hexamitidae</taxon>
        <taxon>Hexamitinae</taxon>
        <taxon>Spironucleus</taxon>
    </lineage>
</organism>
<evidence type="ECO:0000313" key="2">
    <source>
        <dbReference type="EMBL" id="KAH0574323.1"/>
    </source>
</evidence>